<dbReference type="AlphaFoldDB" id="A0A7Y5AQX4"/>
<dbReference type="PANTHER" id="PTHR35091">
    <property type="entry name" value="FLAGELLAR PROTEIN FLIL"/>
    <property type="match status" value="1"/>
</dbReference>
<dbReference type="GO" id="GO:0006935">
    <property type="term" value="P:chemotaxis"/>
    <property type="evidence" value="ECO:0007669"/>
    <property type="project" value="UniProtKB-KW"/>
</dbReference>
<keyword evidence="5 10" id="KW-0145">Chemotaxis</keyword>
<evidence type="ECO:0000256" key="8">
    <source>
        <dbReference type="ARBA" id="ARBA00022989"/>
    </source>
</evidence>
<keyword evidence="9 10" id="KW-0472">Membrane</keyword>
<dbReference type="InterPro" id="IPR005503">
    <property type="entry name" value="FliL"/>
</dbReference>
<evidence type="ECO:0000256" key="6">
    <source>
        <dbReference type="ARBA" id="ARBA00022692"/>
    </source>
</evidence>
<keyword evidence="6" id="KW-0812">Transmembrane</keyword>
<evidence type="ECO:0000256" key="9">
    <source>
        <dbReference type="ARBA" id="ARBA00023136"/>
    </source>
</evidence>
<evidence type="ECO:0000256" key="1">
    <source>
        <dbReference type="ARBA" id="ARBA00002254"/>
    </source>
</evidence>
<dbReference type="GO" id="GO:0009425">
    <property type="term" value="C:bacterial-type flagellum basal body"/>
    <property type="evidence" value="ECO:0007669"/>
    <property type="project" value="InterPro"/>
</dbReference>
<dbReference type="RefSeq" id="WP_173501153.1">
    <property type="nucleotide sequence ID" value="NZ_JABSOD010000008.1"/>
</dbReference>
<protein>
    <recommendedName>
        <fullName evidence="10">Flagellar protein FliL</fullName>
    </recommendedName>
</protein>
<dbReference type="GO" id="GO:0071978">
    <property type="term" value="P:bacterial-type flagellum-dependent swarming motility"/>
    <property type="evidence" value="ECO:0007669"/>
    <property type="project" value="TreeGrafter"/>
</dbReference>
<comment type="subcellular location">
    <subcellularLocation>
        <location evidence="10">Cell inner membrane</location>
    </subcellularLocation>
    <subcellularLocation>
        <location evidence="2">Cell membrane</location>
        <topology evidence="2">Single-pass membrane protein</topology>
    </subcellularLocation>
</comment>
<keyword evidence="7 10" id="KW-0283">Flagellar rotation</keyword>
<keyword evidence="11" id="KW-0969">Cilium</keyword>
<evidence type="ECO:0000256" key="4">
    <source>
        <dbReference type="ARBA" id="ARBA00022475"/>
    </source>
</evidence>
<evidence type="ECO:0000313" key="12">
    <source>
        <dbReference type="Proteomes" id="UP000523161"/>
    </source>
</evidence>
<accession>A0A7Y5AQX4</accession>
<dbReference type="Proteomes" id="UP000523161">
    <property type="component" value="Unassembled WGS sequence"/>
</dbReference>
<dbReference type="Pfam" id="PF03748">
    <property type="entry name" value="FliL"/>
    <property type="match status" value="1"/>
</dbReference>
<evidence type="ECO:0000256" key="3">
    <source>
        <dbReference type="ARBA" id="ARBA00008281"/>
    </source>
</evidence>
<evidence type="ECO:0000256" key="2">
    <source>
        <dbReference type="ARBA" id="ARBA00004162"/>
    </source>
</evidence>
<keyword evidence="10" id="KW-0997">Cell inner membrane</keyword>
<gene>
    <name evidence="11" type="ORF">HRH59_10135</name>
</gene>
<keyword evidence="4" id="KW-1003">Cell membrane</keyword>
<sequence length="140" mass="15845">MKAIVIIVIAALLVAAGVGGSYWYGQKNPPVVEQAKPLFYPLDRFVISVDSPQHSRYLVLELTLVSHDQMVLAMLQDAAPLLRNTLVQHFSNSNHVDVKTGFKDIPQVQEQLLEKFNLTLRQHKFSHQIEQVLVTNVFIQ</sequence>
<dbReference type="PANTHER" id="PTHR35091:SF2">
    <property type="entry name" value="FLAGELLAR PROTEIN FLIL"/>
    <property type="match status" value="1"/>
</dbReference>
<dbReference type="GO" id="GO:0005886">
    <property type="term" value="C:plasma membrane"/>
    <property type="evidence" value="ECO:0007669"/>
    <property type="project" value="UniProtKB-SubCell"/>
</dbReference>
<reference evidence="11 12" key="1">
    <citation type="submission" date="2020-06" db="EMBL/GenBank/DDBJ databases">
        <title>Rheinheimera sp. nov., a marine bacterium isolated from coastal.</title>
        <authorList>
            <person name="Yu Q."/>
            <person name="Qi Y."/>
            <person name="Pu J."/>
        </authorList>
    </citation>
    <scope>NUCLEOTIDE SEQUENCE [LARGE SCALE GENOMIC DNA]</scope>
    <source>
        <strain evidence="11 12">YQF-2</strain>
    </source>
</reference>
<keyword evidence="11" id="KW-0282">Flagellum</keyword>
<comment type="function">
    <text evidence="1 10">Controls the rotational direction of flagella during chemotaxis.</text>
</comment>
<comment type="similarity">
    <text evidence="3 10">Belongs to the FliL family.</text>
</comment>
<comment type="caution">
    <text evidence="11">The sequence shown here is derived from an EMBL/GenBank/DDBJ whole genome shotgun (WGS) entry which is preliminary data.</text>
</comment>
<dbReference type="EMBL" id="JABSOD010000008">
    <property type="protein sequence ID" value="NRQ42911.1"/>
    <property type="molecule type" value="Genomic_DNA"/>
</dbReference>
<evidence type="ECO:0000256" key="5">
    <source>
        <dbReference type="ARBA" id="ARBA00022500"/>
    </source>
</evidence>
<organism evidence="11 12">
    <name type="scientific">Rheinheimera lutimaris</name>
    <dbReference type="NCBI Taxonomy" id="2740584"/>
    <lineage>
        <taxon>Bacteria</taxon>
        <taxon>Pseudomonadati</taxon>
        <taxon>Pseudomonadota</taxon>
        <taxon>Gammaproteobacteria</taxon>
        <taxon>Chromatiales</taxon>
        <taxon>Chromatiaceae</taxon>
        <taxon>Rheinheimera</taxon>
    </lineage>
</organism>
<name>A0A7Y5AQX4_9GAMM</name>
<evidence type="ECO:0000256" key="7">
    <source>
        <dbReference type="ARBA" id="ARBA00022779"/>
    </source>
</evidence>
<keyword evidence="8" id="KW-1133">Transmembrane helix</keyword>
<keyword evidence="12" id="KW-1185">Reference proteome</keyword>
<keyword evidence="11" id="KW-0966">Cell projection</keyword>
<evidence type="ECO:0000313" key="11">
    <source>
        <dbReference type="EMBL" id="NRQ42911.1"/>
    </source>
</evidence>
<proteinExistence type="inferred from homology"/>
<evidence type="ECO:0000256" key="10">
    <source>
        <dbReference type="RuleBase" id="RU364125"/>
    </source>
</evidence>